<keyword evidence="3" id="KW-1185">Reference proteome</keyword>
<evidence type="ECO:0000313" key="2">
    <source>
        <dbReference type="EMBL" id="KAK9306666.1"/>
    </source>
</evidence>
<protein>
    <submittedName>
        <fullName evidence="2">Uncharacterized protein</fullName>
    </submittedName>
</protein>
<sequence>MSIIKSHEAGSKTLSNLNRPRTTSMQRPEEAGPVFGQTGHAKLCDVWKKRSRVPPPSPAFTILRSIHPVGSETNQFFPSVTISKMVFEDSNSGGWFIP</sequence>
<feature type="compositionally biased region" description="Basic and acidic residues" evidence="1">
    <location>
        <begin position="1"/>
        <end position="10"/>
    </location>
</feature>
<proteinExistence type="predicted"/>
<comment type="caution">
    <text evidence="2">The sequence shown here is derived from an EMBL/GenBank/DDBJ whole genome shotgun (WGS) entry which is preliminary data.</text>
</comment>
<dbReference type="AlphaFoldDB" id="A0AAW1A9T2"/>
<feature type="compositionally biased region" description="Polar residues" evidence="1">
    <location>
        <begin position="12"/>
        <end position="26"/>
    </location>
</feature>
<accession>A0AAW1A9T2</accession>
<dbReference type="EMBL" id="JAWNGG020000037">
    <property type="protein sequence ID" value="KAK9306666.1"/>
    <property type="molecule type" value="Genomic_DNA"/>
</dbReference>
<evidence type="ECO:0000313" key="3">
    <source>
        <dbReference type="Proteomes" id="UP001432146"/>
    </source>
</evidence>
<dbReference type="Proteomes" id="UP001432146">
    <property type="component" value="Unassembled WGS sequence"/>
</dbReference>
<name>A0AAW1A9T2_9HYME</name>
<feature type="region of interest" description="Disordered" evidence="1">
    <location>
        <begin position="1"/>
        <end position="37"/>
    </location>
</feature>
<evidence type="ECO:0000256" key="1">
    <source>
        <dbReference type="SAM" id="MobiDB-lite"/>
    </source>
</evidence>
<gene>
    <name evidence="2" type="ORF">QLX08_002744</name>
</gene>
<organism evidence="2 3">
    <name type="scientific">Tetragonisca angustula</name>
    <dbReference type="NCBI Taxonomy" id="166442"/>
    <lineage>
        <taxon>Eukaryota</taxon>
        <taxon>Metazoa</taxon>
        <taxon>Ecdysozoa</taxon>
        <taxon>Arthropoda</taxon>
        <taxon>Hexapoda</taxon>
        <taxon>Insecta</taxon>
        <taxon>Pterygota</taxon>
        <taxon>Neoptera</taxon>
        <taxon>Endopterygota</taxon>
        <taxon>Hymenoptera</taxon>
        <taxon>Apocrita</taxon>
        <taxon>Aculeata</taxon>
        <taxon>Apoidea</taxon>
        <taxon>Anthophila</taxon>
        <taxon>Apidae</taxon>
        <taxon>Tetragonisca</taxon>
    </lineage>
</organism>
<reference evidence="2 3" key="1">
    <citation type="submission" date="2024-05" db="EMBL/GenBank/DDBJ databases">
        <title>The nuclear and mitochondrial genome assemblies of Tetragonisca angustula (Apidae: Meliponini), a tiny yet remarkable pollinator in the Neotropics.</title>
        <authorList>
            <person name="Ferrari R."/>
            <person name="Ricardo P.C."/>
            <person name="Dias F.C."/>
            <person name="Araujo N.S."/>
            <person name="Soares D.O."/>
            <person name="Zhou Q.-S."/>
            <person name="Zhu C.-D."/>
            <person name="Coutinho L."/>
            <person name="Airas M.C."/>
            <person name="Batista T.M."/>
        </authorList>
    </citation>
    <scope>NUCLEOTIDE SEQUENCE [LARGE SCALE GENOMIC DNA]</scope>
    <source>
        <strain evidence="2">ASF017062</strain>
        <tissue evidence="2">Abdomen</tissue>
    </source>
</reference>